<evidence type="ECO:0000313" key="3">
    <source>
        <dbReference type="Proteomes" id="UP000217935"/>
    </source>
</evidence>
<evidence type="ECO:0000313" key="2">
    <source>
        <dbReference type="EMBL" id="ATG47643.1"/>
    </source>
</evidence>
<dbReference type="AlphaFoldDB" id="A0A291GAT1"/>
<gene>
    <name evidence="2" type="ORF">CEW89_08685</name>
</gene>
<reference evidence="2 3" key="1">
    <citation type="submission" date="2017-06" db="EMBL/GenBank/DDBJ databases">
        <title>Celeribacter sp. TSPH2 complete genome sequence.</title>
        <authorList>
            <person name="Woo J.-H."/>
            <person name="Kim H.-S."/>
        </authorList>
    </citation>
    <scope>NUCLEOTIDE SEQUENCE [LARGE SCALE GENOMIC DNA]</scope>
    <source>
        <strain evidence="2 3">TSPH2</strain>
    </source>
</reference>
<dbReference type="KEGG" id="ceh:CEW89_08685"/>
<feature type="signal peptide" evidence="1">
    <location>
        <begin position="1"/>
        <end position="31"/>
    </location>
</feature>
<keyword evidence="3" id="KW-1185">Reference proteome</keyword>
<dbReference type="Proteomes" id="UP000217935">
    <property type="component" value="Chromosome"/>
</dbReference>
<keyword evidence="1" id="KW-0732">Signal</keyword>
<accession>A0A291GAT1</accession>
<organism evidence="2 3">
    <name type="scientific">Celeribacter ethanolicus</name>
    <dbReference type="NCBI Taxonomy" id="1758178"/>
    <lineage>
        <taxon>Bacteria</taxon>
        <taxon>Pseudomonadati</taxon>
        <taxon>Pseudomonadota</taxon>
        <taxon>Alphaproteobacteria</taxon>
        <taxon>Rhodobacterales</taxon>
        <taxon>Roseobacteraceae</taxon>
        <taxon>Celeribacter</taxon>
    </lineage>
</organism>
<dbReference type="EMBL" id="CP022196">
    <property type="protein sequence ID" value="ATG47643.1"/>
    <property type="molecule type" value="Genomic_DNA"/>
</dbReference>
<protein>
    <recommendedName>
        <fullName evidence="4">DUF4412 domain-containing protein</fullName>
    </recommendedName>
</protein>
<proteinExistence type="predicted"/>
<evidence type="ECO:0000256" key="1">
    <source>
        <dbReference type="SAM" id="SignalP"/>
    </source>
</evidence>
<sequence length="287" mass="31794">MRVAYFCGEFENVKRFVAAALTAFLPLSAHAQDHLTETLTPEPRPYPYAILDIQPGAEAMEASSMFGERMMLVLVPEQVALRVENGEGRAFALTFDQKLVTQGVGLHTRMGRDPYTEITATLATEAMGGRVLQIRRTMREPNENLPEPAALIAQLEERYGPPSQRTAYGATWAWGDEGFIPDLDGQPLHEITTVDRFGSRKTTQYRPCSGGFSGDAEYRFRQHRETQIMPGCTALFSVSFNGGAQTSTVSFSLTDFDLIRQHVAEVDRQIIEALTDDAPVAPADMDL</sequence>
<feature type="chain" id="PRO_5012290438" description="DUF4412 domain-containing protein" evidence="1">
    <location>
        <begin position="32"/>
        <end position="287"/>
    </location>
</feature>
<evidence type="ECO:0008006" key="4">
    <source>
        <dbReference type="Google" id="ProtNLM"/>
    </source>
</evidence>
<name>A0A291GAT1_9RHOB</name>